<dbReference type="SMART" id="SM00382">
    <property type="entry name" value="AAA"/>
    <property type="match status" value="1"/>
</dbReference>
<dbReference type="PROSITE" id="PS00688">
    <property type="entry name" value="SIGMA54_INTERACT_3"/>
    <property type="match status" value="1"/>
</dbReference>
<dbReference type="Pfam" id="PF02954">
    <property type="entry name" value="HTH_8"/>
    <property type="match status" value="1"/>
</dbReference>
<dbReference type="EMBL" id="VNIM01000059">
    <property type="protein sequence ID" value="TVV72699.1"/>
    <property type="molecule type" value="Genomic_DNA"/>
</dbReference>
<dbReference type="SUPFAM" id="SSF46689">
    <property type="entry name" value="Homeodomain-like"/>
    <property type="match status" value="1"/>
</dbReference>
<proteinExistence type="predicted"/>
<dbReference type="PANTHER" id="PTHR32071">
    <property type="entry name" value="TRANSCRIPTIONAL REGULATORY PROTEIN"/>
    <property type="match status" value="1"/>
</dbReference>
<name>A0A558R015_9SPHN</name>
<keyword evidence="1" id="KW-0547">Nucleotide-binding</keyword>
<gene>
    <name evidence="9" type="ORF">FOY91_13840</name>
</gene>
<dbReference type="PANTHER" id="PTHR32071:SF117">
    <property type="entry name" value="PTS-DEPENDENT DIHYDROXYACETONE KINASE OPERON REGULATORY PROTEIN-RELATED"/>
    <property type="match status" value="1"/>
</dbReference>
<dbReference type="Gene3D" id="1.10.10.60">
    <property type="entry name" value="Homeodomain-like"/>
    <property type="match status" value="1"/>
</dbReference>
<dbReference type="Pfam" id="PF25601">
    <property type="entry name" value="AAA_lid_14"/>
    <property type="match status" value="1"/>
</dbReference>
<evidence type="ECO:0000256" key="1">
    <source>
        <dbReference type="ARBA" id="ARBA00022741"/>
    </source>
</evidence>
<dbReference type="OrthoDB" id="9154941at2"/>
<dbReference type="GO" id="GO:0043565">
    <property type="term" value="F:sequence-specific DNA binding"/>
    <property type="evidence" value="ECO:0007669"/>
    <property type="project" value="InterPro"/>
</dbReference>
<keyword evidence="10" id="KW-1185">Reference proteome</keyword>
<organism evidence="9 10">
    <name type="scientific">Alterirhizorhabdus solaris</name>
    <dbReference type="NCBI Taxonomy" id="2529389"/>
    <lineage>
        <taxon>Bacteria</taxon>
        <taxon>Pseudomonadati</taxon>
        <taxon>Pseudomonadota</taxon>
        <taxon>Alphaproteobacteria</taxon>
        <taxon>Sphingomonadales</taxon>
        <taxon>Rhizorhabdaceae</taxon>
        <taxon>Alterirhizorhabdus</taxon>
    </lineage>
</organism>
<evidence type="ECO:0000256" key="3">
    <source>
        <dbReference type="ARBA" id="ARBA00023012"/>
    </source>
</evidence>
<dbReference type="AlphaFoldDB" id="A0A558R015"/>
<accession>A0A558R015</accession>
<keyword evidence="5" id="KW-0238">DNA-binding</keyword>
<dbReference type="InterPro" id="IPR002078">
    <property type="entry name" value="Sigma_54_int"/>
</dbReference>
<dbReference type="InterPro" id="IPR009057">
    <property type="entry name" value="Homeodomain-like_sf"/>
</dbReference>
<dbReference type="InterPro" id="IPR003593">
    <property type="entry name" value="AAA+_ATPase"/>
</dbReference>
<dbReference type="InterPro" id="IPR002197">
    <property type="entry name" value="HTH_Fis"/>
</dbReference>
<sequence>MPWKPEPTEGLASRALLIGESASLRVVRRLIGQVAPTSASVLITGPSGSGKEMVARAIHAESTRAAGPFVAVNCGAIPRDLLESELFGHEKGAFTGAVTQMRGRFEDANGGSLFLDEIGDMPADMQVKLLRVLEERCVTRVGGRAPIPVDVRIISATHRDIGTAIADQRFREDLYYRLAVFPVHLPSLAERRDDVPLLIEHFLRLFTEPGREIRLTPQALDELCAYRWPGNVRELRNIIERAAILFPDSTIGVDEVALLLRRAPSAQNGEREALWANATPPLPAPRPVTPETEAAVGGPIDLKWLVAEFEHRHIVDALRRCNGVVADAARHLSLQRTTLIEKMNKYGIPRSRS</sequence>
<evidence type="ECO:0000256" key="5">
    <source>
        <dbReference type="ARBA" id="ARBA00023125"/>
    </source>
</evidence>
<dbReference type="GO" id="GO:0006355">
    <property type="term" value="P:regulation of DNA-templated transcription"/>
    <property type="evidence" value="ECO:0007669"/>
    <property type="project" value="InterPro"/>
</dbReference>
<dbReference type="CDD" id="cd00009">
    <property type="entry name" value="AAA"/>
    <property type="match status" value="1"/>
</dbReference>
<dbReference type="InterPro" id="IPR058031">
    <property type="entry name" value="AAA_lid_NorR"/>
</dbReference>
<evidence type="ECO:0000313" key="10">
    <source>
        <dbReference type="Proteomes" id="UP000318681"/>
    </source>
</evidence>
<dbReference type="PRINTS" id="PR01590">
    <property type="entry name" value="HTHFIS"/>
</dbReference>
<evidence type="ECO:0000313" key="9">
    <source>
        <dbReference type="EMBL" id="TVV72699.1"/>
    </source>
</evidence>
<keyword evidence="6" id="KW-0010">Activator</keyword>
<comment type="caution">
    <text evidence="9">The sequence shown here is derived from an EMBL/GenBank/DDBJ whole genome shotgun (WGS) entry which is preliminary data.</text>
</comment>
<evidence type="ECO:0000256" key="4">
    <source>
        <dbReference type="ARBA" id="ARBA00023015"/>
    </source>
</evidence>
<feature type="domain" description="Sigma-54 factor interaction" evidence="8">
    <location>
        <begin position="17"/>
        <end position="244"/>
    </location>
</feature>
<dbReference type="Gene3D" id="3.40.50.300">
    <property type="entry name" value="P-loop containing nucleotide triphosphate hydrolases"/>
    <property type="match status" value="1"/>
</dbReference>
<dbReference type="SUPFAM" id="SSF52540">
    <property type="entry name" value="P-loop containing nucleoside triphosphate hydrolases"/>
    <property type="match status" value="1"/>
</dbReference>
<dbReference type="InterPro" id="IPR025944">
    <property type="entry name" value="Sigma_54_int_dom_CS"/>
</dbReference>
<dbReference type="RefSeq" id="WP_145153118.1">
    <property type="nucleotide sequence ID" value="NZ_VNIM01000059.1"/>
</dbReference>
<dbReference type="InterPro" id="IPR027417">
    <property type="entry name" value="P-loop_NTPase"/>
</dbReference>
<dbReference type="FunFam" id="3.40.50.300:FF:000006">
    <property type="entry name" value="DNA-binding transcriptional regulator NtrC"/>
    <property type="match status" value="1"/>
</dbReference>
<dbReference type="PROSITE" id="PS00676">
    <property type="entry name" value="SIGMA54_INTERACT_2"/>
    <property type="match status" value="1"/>
</dbReference>
<keyword evidence="7" id="KW-0804">Transcription</keyword>
<keyword evidence="2" id="KW-0067">ATP-binding</keyword>
<dbReference type="PROSITE" id="PS50045">
    <property type="entry name" value="SIGMA54_INTERACT_4"/>
    <property type="match status" value="1"/>
</dbReference>
<dbReference type="Gene3D" id="1.10.8.60">
    <property type="match status" value="1"/>
</dbReference>
<dbReference type="GO" id="GO:0000160">
    <property type="term" value="P:phosphorelay signal transduction system"/>
    <property type="evidence" value="ECO:0007669"/>
    <property type="project" value="UniProtKB-KW"/>
</dbReference>
<keyword evidence="3" id="KW-0902">Two-component regulatory system</keyword>
<dbReference type="GO" id="GO:0005524">
    <property type="term" value="F:ATP binding"/>
    <property type="evidence" value="ECO:0007669"/>
    <property type="project" value="UniProtKB-KW"/>
</dbReference>
<evidence type="ECO:0000256" key="2">
    <source>
        <dbReference type="ARBA" id="ARBA00022840"/>
    </source>
</evidence>
<evidence type="ECO:0000259" key="8">
    <source>
        <dbReference type="PROSITE" id="PS50045"/>
    </source>
</evidence>
<evidence type="ECO:0000256" key="6">
    <source>
        <dbReference type="ARBA" id="ARBA00023159"/>
    </source>
</evidence>
<reference evidence="9 10" key="1">
    <citation type="submission" date="2019-07" db="EMBL/GenBank/DDBJ databases">
        <title>Sphingomonas solaris sp. nov., isolated from a solar panel from Boston, Massachusetts.</title>
        <authorList>
            <person name="Tanner K."/>
            <person name="Pascual J."/>
            <person name="Mancuso C."/>
            <person name="Pereto J."/>
            <person name="Khalil A."/>
            <person name="Vilanova C."/>
        </authorList>
    </citation>
    <scope>NUCLEOTIDE SEQUENCE [LARGE SCALE GENOMIC DNA]</scope>
    <source>
        <strain evidence="9 10">R4DWN</strain>
    </source>
</reference>
<dbReference type="Proteomes" id="UP000318681">
    <property type="component" value="Unassembled WGS sequence"/>
</dbReference>
<evidence type="ECO:0000256" key="7">
    <source>
        <dbReference type="ARBA" id="ARBA00023163"/>
    </source>
</evidence>
<protein>
    <submittedName>
        <fullName evidence="9">Sigma-54-dependent Fis family transcriptional regulator</fullName>
    </submittedName>
</protein>
<dbReference type="Pfam" id="PF00158">
    <property type="entry name" value="Sigma54_activat"/>
    <property type="match status" value="1"/>
</dbReference>
<keyword evidence="4" id="KW-0805">Transcription regulation</keyword>
<dbReference type="InterPro" id="IPR025943">
    <property type="entry name" value="Sigma_54_int_dom_ATP-bd_2"/>
</dbReference>